<dbReference type="HAMAP" id="MF_00274">
    <property type="entry name" value="DNA_YbaB_EbfC"/>
    <property type="match status" value="1"/>
</dbReference>
<comment type="subcellular location">
    <subcellularLocation>
        <location evidence="2">Cytoplasm</location>
        <location evidence="2">Nucleoid</location>
    </subcellularLocation>
</comment>
<dbReference type="InterPro" id="IPR004401">
    <property type="entry name" value="YbaB/EbfC"/>
</dbReference>
<dbReference type="GO" id="GO:0005829">
    <property type="term" value="C:cytosol"/>
    <property type="evidence" value="ECO:0007669"/>
    <property type="project" value="TreeGrafter"/>
</dbReference>
<evidence type="ECO:0000256" key="1">
    <source>
        <dbReference type="ARBA" id="ARBA00023125"/>
    </source>
</evidence>
<comment type="similarity">
    <text evidence="2">Belongs to the YbaB/EbfC family.</text>
</comment>
<dbReference type="Proteomes" id="UP000580839">
    <property type="component" value="Unassembled WGS sequence"/>
</dbReference>
<dbReference type="PANTHER" id="PTHR33449">
    <property type="entry name" value="NUCLEOID-ASSOCIATED PROTEIN YBAB"/>
    <property type="match status" value="1"/>
</dbReference>
<dbReference type="AlphaFoldDB" id="A0A849SR64"/>
<reference evidence="3 4" key="1">
    <citation type="submission" date="2020-04" db="EMBL/GenBank/DDBJ databases">
        <title>Metagenomic profiling of ammonia- and methane-oxidizing microorganisms in a Dutch drinking water treatment plant.</title>
        <authorList>
            <person name="Poghosyan L."/>
            <person name="Leucker S."/>
        </authorList>
    </citation>
    <scope>NUCLEOTIDE SEQUENCE [LARGE SCALE GENOMIC DNA]</scope>
    <source>
        <strain evidence="3">S-RSF-IL-03</strain>
    </source>
</reference>
<organism evidence="3 4">
    <name type="scientific">Eiseniibacteriota bacterium</name>
    <dbReference type="NCBI Taxonomy" id="2212470"/>
    <lineage>
        <taxon>Bacteria</taxon>
        <taxon>Candidatus Eiseniibacteriota</taxon>
    </lineage>
</organism>
<keyword evidence="2" id="KW-0963">Cytoplasm</keyword>
<keyword evidence="1 2" id="KW-0238">DNA-binding</keyword>
<dbReference type="PIRSF" id="PIRSF004555">
    <property type="entry name" value="UCP004555"/>
    <property type="match status" value="1"/>
</dbReference>
<comment type="subunit">
    <text evidence="2">Homodimer.</text>
</comment>
<evidence type="ECO:0000313" key="4">
    <source>
        <dbReference type="Proteomes" id="UP000580839"/>
    </source>
</evidence>
<proteinExistence type="inferred from homology"/>
<dbReference type="GO" id="GO:0043590">
    <property type="term" value="C:bacterial nucleoid"/>
    <property type="evidence" value="ECO:0007669"/>
    <property type="project" value="UniProtKB-UniRule"/>
</dbReference>
<evidence type="ECO:0000313" key="3">
    <source>
        <dbReference type="EMBL" id="NOT34505.1"/>
    </source>
</evidence>
<dbReference type="NCBIfam" id="TIGR00103">
    <property type="entry name" value="DNA_YbaB_EbfC"/>
    <property type="match status" value="1"/>
</dbReference>
<name>A0A849SR64_UNCEI</name>
<evidence type="ECO:0000256" key="2">
    <source>
        <dbReference type="HAMAP-Rule" id="MF_00274"/>
    </source>
</evidence>
<dbReference type="Pfam" id="PF02575">
    <property type="entry name" value="YbaB_DNA_bd"/>
    <property type="match status" value="1"/>
</dbReference>
<accession>A0A849SR64</accession>
<dbReference type="SUPFAM" id="SSF82607">
    <property type="entry name" value="YbaB-like"/>
    <property type="match status" value="1"/>
</dbReference>
<dbReference type="PANTHER" id="PTHR33449:SF1">
    <property type="entry name" value="NUCLEOID-ASSOCIATED PROTEIN YBAB"/>
    <property type="match status" value="1"/>
</dbReference>
<protein>
    <recommendedName>
        <fullName evidence="2">Nucleoid-associated protein HOP12_10080</fullName>
    </recommendedName>
</protein>
<dbReference type="InterPro" id="IPR036894">
    <property type="entry name" value="YbaB-like_sf"/>
</dbReference>
<sequence length="103" mass="11233">MKSFGDLVKQAQKMQKQMTEVQEQLGNERFDASAGGGLVKAVVDGRQRLKELKIDPKALAEKDVTLLEDLILTAVGEAQKTSEEHMKSALGRVTGGMNLPFFG</sequence>
<comment type="caution">
    <text evidence="3">The sequence shown here is derived from an EMBL/GenBank/DDBJ whole genome shotgun (WGS) entry which is preliminary data.</text>
</comment>
<dbReference type="Gene3D" id="3.30.1310.10">
    <property type="entry name" value="Nucleoid-associated protein YbaB-like domain"/>
    <property type="match status" value="1"/>
</dbReference>
<dbReference type="EMBL" id="JABFRW010000127">
    <property type="protein sequence ID" value="NOT34505.1"/>
    <property type="molecule type" value="Genomic_DNA"/>
</dbReference>
<gene>
    <name evidence="3" type="ORF">HOP12_10080</name>
</gene>
<dbReference type="GO" id="GO:0003677">
    <property type="term" value="F:DNA binding"/>
    <property type="evidence" value="ECO:0007669"/>
    <property type="project" value="UniProtKB-UniRule"/>
</dbReference>
<comment type="function">
    <text evidence="2">Binds to DNA and alters its conformation. May be involved in regulation of gene expression, nucleoid organization and DNA protection.</text>
</comment>